<gene>
    <name evidence="1" type="ORF">GCM10010411_48300</name>
</gene>
<dbReference type="RefSeq" id="WP_344544294.1">
    <property type="nucleotide sequence ID" value="NZ_BAAATD010000006.1"/>
</dbReference>
<evidence type="ECO:0000313" key="2">
    <source>
        <dbReference type="Proteomes" id="UP001501509"/>
    </source>
</evidence>
<organism evidence="1 2">
    <name type="scientific">Actinomadura fulvescens</name>
    <dbReference type="NCBI Taxonomy" id="46160"/>
    <lineage>
        <taxon>Bacteria</taxon>
        <taxon>Bacillati</taxon>
        <taxon>Actinomycetota</taxon>
        <taxon>Actinomycetes</taxon>
        <taxon>Streptosporangiales</taxon>
        <taxon>Thermomonosporaceae</taxon>
        <taxon>Actinomadura</taxon>
    </lineage>
</organism>
<name>A0ABP6CC65_9ACTN</name>
<reference evidence="2" key="1">
    <citation type="journal article" date="2019" name="Int. J. Syst. Evol. Microbiol.">
        <title>The Global Catalogue of Microorganisms (GCM) 10K type strain sequencing project: providing services to taxonomists for standard genome sequencing and annotation.</title>
        <authorList>
            <consortium name="The Broad Institute Genomics Platform"/>
            <consortium name="The Broad Institute Genome Sequencing Center for Infectious Disease"/>
            <person name="Wu L."/>
            <person name="Ma J."/>
        </authorList>
    </citation>
    <scope>NUCLEOTIDE SEQUENCE [LARGE SCALE GENOMIC DNA]</scope>
    <source>
        <strain evidence="2">JCM 6833</strain>
    </source>
</reference>
<sequence length="127" mass="13735">MCDGERVSTLLPGGGVETVPAWRGLSGEPPVYSVQVPCPLYPVFPIAAPIWGRSGDEWRMLSALRDGTDLRVTLEHAERGDTGTVVIATGDQRTGHHVRLLSLAGIDIRVMELDTWSPPDLAAFTVE</sequence>
<proteinExistence type="predicted"/>
<keyword evidence="2" id="KW-1185">Reference proteome</keyword>
<dbReference type="EMBL" id="BAAATD010000006">
    <property type="protein sequence ID" value="GAA2608415.1"/>
    <property type="molecule type" value="Genomic_DNA"/>
</dbReference>
<protein>
    <submittedName>
        <fullName evidence="1">Uncharacterized protein</fullName>
    </submittedName>
</protein>
<dbReference type="Proteomes" id="UP001501509">
    <property type="component" value="Unassembled WGS sequence"/>
</dbReference>
<comment type="caution">
    <text evidence="1">The sequence shown here is derived from an EMBL/GenBank/DDBJ whole genome shotgun (WGS) entry which is preliminary data.</text>
</comment>
<accession>A0ABP6CC65</accession>
<evidence type="ECO:0000313" key="1">
    <source>
        <dbReference type="EMBL" id="GAA2608415.1"/>
    </source>
</evidence>